<evidence type="ECO:0000259" key="5">
    <source>
        <dbReference type="PROSITE" id="PS51294"/>
    </source>
</evidence>
<dbReference type="InterPro" id="IPR001005">
    <property type="entry name" value="SANT/Myb"/>
</dbReference>
<dbReference type="GO" id="GO:0005634">
    <property type="term" value="C:nucleus"/>
    <property type="evidence" value="ECO:0007669"/>
    <property type="project" value="TreeGrafter"/>
</dbReference>
<dbReference type="InterPro" id="IPR009057">
    <property type="entry name" value="Homeodomain-like_sf"/>
</dbReference>
<feature type="domain" description="HTH myb-type" evidence="5">
    <location>
        <begin position="69"/>
        <end position="119"/>
    </location>
</feature>
<dbReference type="CDD" id="cd00167">
    <property type="entry name" value="SANT"/>
    <property type="match status" value="2"/>
</dbReference>
<gene>
    <name evidence="6" type="ORF">TRFO_19800</name>
</gene>
<dbReference type="GO" id="GO:0000981">
    <property type="term" value="F:DNA-binding transcription factor activity, RNA polymerase II-specific"/>
    <property type="evidence" value="ECO:0007669"/>
    <property type="project" value="TreeGrafter"/>
</dbReference>
<evidence type="ECO:0000259" key="4">
    <source>
        <dbReference type="PROSITE" id="PS50090"/>
    </source>
</evidence>
<dbReference type="PANTHER" id="PTHR45614:SF253">
    <property type="entry name" value="CHROMOSOME UNDETERMINED SCAFFOLD_38, WHOLE GENOME SHOTGUN SEQUENCE"/>
    <property type="match status" value="1"/>
</dbReference>
<accession>A0A1J4KLZ2</accession>
<dbReference type="InterPro" id="IPR017930">
    <property type="entry name" value="Myb_dom"/>
</dbReference>
<dbReference type="InterPro" id="IPR050560">
    <property type="entry name" value="MYB_TF"/>
</dbReference>
<dbReference type="Gene3D" id="1.10.10.60">
    <property type="entry name" value="Homeodomain-like"/>
    <property type="match status" value="2"/>
</dbReference>
<dbReference type="PROSITE" id="PS51294">
    <property type="entry name" value="HTH_MYB"/>
    <property type="match status" value="2"/>
</dbReference>
<dbReference type="GeneID" id="94835713"/>
<evidence type="ECO:0000256" key="1">
    <source>
        <dbReference type="ARBA" id="ARBA00022737"/>
    </source>
</evidence>
<feature type="region of interest" description="Disordered" evidence="3">
    <location>
        <begin position="142"/>
        <end position="163"/>
    </location>
</feature>
<dbReference type="EMBL" id="MLAK01000601">
    <property type="protein sequence ID" value="OHT10820.1"/>
    <property type="molecule type" value="Genomic_DNA"/>
</dbReference>
<keyword evidence="2" id="KW-0238">DNA-binding</keyword>
<feature type="domain" description="HTH myb-type" evidence="5">
    <location>
        <begin position="13"/>
        <end position="68"/>
    </location>
</feature>
<feature type="domain" description="Myb-like" evidence="4">
    <location>
        <begin position="65"/>
        <end position="115"/>
    </location>
</feature>
<dbReference type="AlphaFoldDB" id="A0A1J4KLZ2"/>
<evidence type="ECO:0000256" key="3">
    <source>
        <dbReference type="SAM" id="MobiDB-lite"/>
    </source>
</evidence>
<evidence type="ECO:0000313" key="6">
    <source>
        <dbReference type="EMBL" id="OHT10820.1"/>
    </source>
</evidence>
<dbReference type="OrthoDB" id="2143914at2759"/>
<dbReference type="RefSeq" id="XP_068363956.1">
    <property type="nucleotide sequence ID" value="XM_068501009.1"/>
</dbReference>
<dbReference type="SUPFAM" id="SSF46689">
    <property type="entry name" value="Homeodomain-like"/>
    <property type="match status" value="1"/>
</dbReference>
<evidence type="ECO:0000313" key="7">
    <source>
        <dbReference type="Proteomes" id="UP000179807"/>
    </source>
</evidence>
<dbReference type="FunFam" id="1.10.10.60:FF:000010">
    <property type="entry name" value="Transcriptional activator Myb isoform A"/>
    <property type="match status" value="1"/>
</dbReference>
<dbReference type="PROSITE" id="PS50090">
    <property type="entry name" value="MYB_LIKE"/>
    <property type="match status" value="2"/>
</dbReference>
<feature type="compositionally biased region" description="Basic and acidic residues" evidence="3">
    <location>
        <begin position="147"/>
        <end position="163"/>
    </location>
</feature>
<name>A0A1J4KLZ2_9EUKA</name>
<proteinExistence type="predicted"/>
<dbReference type="Pfam" id="PF00249">
    <property type="entry name" value="Myb_DNA-binding"/>
    <property type="match status" value="2"/>
</dbReference>
<dbReference type="SMART" id="SM00717">
    <property type="entry name" value="SANT"/>
    <property type="match status" value="2"/>
</dbReference>
<sequence length="203" mass="24614">MMSNYQQVATNNSSIKKRIKFTEEEDDKLRQLVQQYGESNWEMVAKLMEGRNGRQCRERYRNYLIPGFVKNQWTEKEDQILLQKYHEYGPKWTKIMKFFAGRSAVNIKNRFNYFVIRYDNEYQQKNNMVICNSNEMIETSSQNKSSIDFDKNHKHSTQESPERLNNELYEPKIIVNEYEPFFNEYEQFAIDSDWQLDQLSIEF</sequence>
<organism evidence="6 7">
    <name type="scientific">Tritrichomonas foetus</name>
    <dbReference type="NCBI Taxonomy" id="1144522"/>
    <lineage>
        <taxon>Eukaryota</taxon>
        <taxon>Metamonada</taxon>
        <taxon>Parabasalia</taxon>
        <taxon>Tritrichomonadida</taxon>
        <taxon>Tritrichomonadidae</taxon>
        <taxon>Tritrichomonas</taxon>
    </lineage>
</organism>
<keyword evidence="1" id="KW-0677">Repeat</keyword>
<dbReference type="VEuPathDB" id="TrichDB:TRFO_19800"/>
<dbReference type="GO" id="GO:0000978">
    <property type="term" value="F:RNA polymerase II cis-regulatory region sequence-specific DNA binding"/>
    <property type="evidence" value="ECO:0007669"/>
    <property type="project" value="TreeGrafter"/>
</dbReference>
<dbReference type="Proteomes" id="UP000179807">
    <property type="component" value="Unassembled WGS sequence"/>
</dbReference>
<evidence type="ECO:0000256" key="2">
    <source>
        <dbReference type="ARBA" id="ARBA00023125"/>
    </source>
</evidence>
<comment type="caution">
    <text evidence="6">The sequence shown here is derived from an EMBL/GenBank/DDBJ whole genome shotgun (WGS) entry which is preliminary data.</text>
</comment>
<reference evidence="6" key="1">
    <citation type="submission" date="2016-10" db="EMBL/GenBank/DDBJ databases">
        <authorList>
            <person name="Benchimol M."/>
            <person name="Almeida L.G."/>
            <person name="Vasconcelos A.T."/>
            <person name="Perreira-Neves A."/>
            <person name="Rosa I.A."/>
            <person name="Tasca T."/>
            <person name="Bogo M.R."/>
            <person name="de Souza W."/>
        </authorList>
    </citation>
    <scope>NUCLEOTIDE SEQUENCE [LARGE SCALE GENOMIC DNA]</scope>
    <source>
        <strain evidence="6">K</strain>
    </source>
</reference>
<feature type="domain" description="Myb-like" evidence="4">
    <location>
        <begin position="13"/>
        <end position="64"/>
    </location>
</feature>
<keyword evidence="7" id="KW-1185">Reference proteome</keyword>
<dbReference type="PANTHER" id="PTHR45614">
    <property type="entry name" value="MYB PROTEIN-RELATED"/>
    <property type="match status" value="1"/>
</dbReference>
<protein>
    <submittedName>
        <fullName evidence="6">Myb-like DNA-binding domain containing protein</fullName>
    </submittedName>
</protein>